<dbReference type="STRING" id="5078.A0A135LQL2"/>
<dbReference type="Pfam" id="PF11735">
    <property type="entry name" value="CAP59_mtransfer"/>
    <property type="match status" value="1"/>
</dbReference>
<evidence type="ECO:0000313" key="3">
    <source>
        <dbReference type="EMBL" id="KXG51265.1"/>
    </source>
</evidence>
<dbReference type="GO" id="GO:0016757">
    <property type="term" value="F:glycosyltransferase activity"/>
    <property type="evidence" value="ECO:0007669"/>
    <property type="project" value="UniProtKB-KW"/>
</dbReference>
<dbReference type="SUPFAM" id="SSF53448">
    <property type="entry name" value="Nucleotide-diphospho-sugar transferases"/>
    <property type="match status" value="1"/>
</dbReference>
<dbReference type="InterPro" id="IPR029044">
    <property type="entry name" value="Nucleotide-diphossugar_trans"/>
</dbReference>
<keyword evidence="2" id="KW-0472">Membrane</keyword>
<dbReference type="RefSeq" id="XP_040649801.1">
    <property type="nucleotide sequence ID" value="XM_040797239.1"/>
</dbReference>
<dbReference type="Proteomes" id="UP000070168">
    <property type="component" value="Unassembled WGS sequence"/>
</dbReference>
<dbReference type="EMBL" id="LHQR01000033">
    <property type="protein sequence ID" value="KXG51265.1"/>
    <property type="molecule type" value="Genomic_DNA"/>
</dbReference>
<dbReference type="Pfam" id="PF04488">
    <property type="entry name" value="Gly_transf_sug"/>
    <property type="match status" value="1"/>
</dbReference>
<comment type="similarity">
    <text evidence="1">Belongs to the glycosyltransferase 32 family.</text>
</comment>
<evidence type="ECO:0000256" key="2">
    <source>
        <dbReference type="SAM" id="Phobius"/>
    </source>
</evidence>
<dbReference type="GeneID" id="63712539"/>
<evidence type="ECO:0000313" key="4">
    <source>
        <dbReference type="Proteomes" id="UP000070168"/>
    </source>
</evidence>
<dbReference type="PANTHER" id="PTHR34144:SF8">
    <property type="entry name" value="GLYCOSYLTRANSFERASE FAMILY 69 PROTEIN"/>
    <property type="match status" value="1"/>
</dbReference>
<reference evidence="3 4" key="1">
    <citation type="journal article" date="2016" name="BMC Genomics">
        <title>Genome sequencing and secondary metabolism of the postharvest pathogen Penicillium griseofulvum.</title>
        <authorList>
            <person name="Banani H."/>
            <person name="Marcet-Houben M."/>
            <person name="Ballester A.R."/>
            <person name="Abbruscato P."/>
            <person name="Gonzalez-Candelas L."/>
            <person name="Gabaldon T."/>
            <person name="Spadaro D."/>
        </authorList>
    </citation>
    <scope>NUCLEOTIDE SEQUENCE [LARGE SCALE GENOMIC DNA]</scope>
    <source>
        <strain evidence="3 4">PG3</strain>
    </source>
</reference>
<keyword evidence="3" id="KW-0808">Transferase</keyword>
<dbReference type="Gene3D" id="3.90.550.20">
    <property type="match status" value="1"/>
</dbReference>
<comment type="caution">
    <text evidence="3">The sequence shown here is derived from an EMBL/GenBank/DDBJ whole genome shotgun (WGS) entry which is preliminary data.</text>
</comment>
<keyword evidence="3" id="KW-0328">Glycosyltransferase</keyword>
<accession>A0A135LQL2</accession>
<dbReference type="AlphaFoldDB" id="A0A135LQL2"/>
<keyword evidence="4" id="KW-1185">Reference proteome</keyword>
<name>A0A135LQL2_PENPA</name>
<sequence length="853" mass="96136">MMTLHRQFRRRAVIVLALVGLIIWHLHWQRHDASIEVTQYPLLSKYVSSKRGNGGAWHIPPDWVEGSGATIENIIDAAKLALNASRSLPERQVPHSTIPLIIHQTWKDTNLDQWPKKFRQSAETWLSGVDSGNMAYFLWDDTGIAEFMRHFEPEIESQFYALPSNVERSDVFRVLVSKWIGGIYGDMDTEPTRPPSTWVAPADLQPWQDPETGKMYNSTEPVKAIVGLEADCLPDSDLYWRMGYFYPIQLTQWSFAWAPGHPILQLFIDRLFATIQAVSEKNGGQLQSHLSQNALYDIDPLNLTGPVAFTDATRGWLETDYGLRWNALSGLTDGGLSKLVGDVLVLPITGFSTFNGKCIVLASDVSNISHSGFRQRLDITTLNMPASLECDGYELDSESLLGRRNRDLRVSEWRHHTFALHWTRKTLTALLTRVFLILAQALGVLFGLRIGRRGWFLTLRSRVQRSGFQGRGNIENKQVFIAAVLYDPQGEFASGKWGQAVLQLIELLGEQNVFLSLYENNSGREGENAIRALADKVTCDKSIVSEPGLSLGGIPRVTIPGEETRIRRIDYLAEVRNRALQPLQNGNTTYDKLLYLNDVIFDPVEALQLLFCTNADANGVAQYRAACAMDFSNAFKFYDTYATRDLQGYGIGLPFYPWFTTAGRAQSRQDVLEGRDAVRVRSCWGGMTAFDAHFFQGGNPVRFRADSEIFWDASECCIIHADIQSAASNSEESEVSGSYINPFVRVAYDEKSHSWLWITRRFEKLYPFIHNILNHLVGLPQYNPRRAEVFGQKVMDTVWVPGDGEGQQGQVRTMQREAGNDGFCGRRGLEVLVEERMPGQDGFEAIRVPAGLD</sequence>
<organism evidence="3 4">
    <name type="scientific">Penicillium patulum</name>
    <name type="common">Penicillium griseofulvum</name>
    <dbReference type="NCBI Taxonomy" id="5078"/>
    <lineage>
        <taxon>Eukaryota</taxon>
        <taxon>Fungi</taxon>
        <taxon>Dikarya</taxon>
        <taxon>Ascomycota</taxon>
        <taxon>Pezizomycotina</taxon>
        <taxon>Eurotiomycetes</taxon>
        <taxon>Eurotiomycetidae</taxon>
        <taxon>Eurotiales</taxon>
        <taxon>Aspergillaceae</taxon>
        <taxon>Penicillium</taxon>
    </lineage>
</organism>
<dbReference type="InterPro" id="IPR021047">
    <property type="entry name" value="Mannosyltransferase_CMT1"/>
</dbReference>
<keyword evidence="2" id="KW-0812">Transmembrane</keyword>
<dbReference type="InterPro" id="IPR007577">
    <property type="entry name" value="GlycoTrfase_DXD_sugar-bd_CS"/>
</dbReference>
<protein>
    <submittedName>
        <fullName evidence="3">Mannosyltransferase 1, CMT1</fullName>
    </submittedName>
</protein>
<feature type="transmembrane region" description="Helical" evidence="2">
    <location>
        <begin position="12"/>
        <end position="28"/>
    </location>
</feature>
<proteinExistence type="inferred from homology"/>
<dbReference type="OrthoDB" id="262547at2759"/>
<dbReference type="PANTHER" id="PTHR34144">
    <property type="entry name" value="CHROMOSOME 8, WHOLE GENOME SHOTGUN SEQUENCE"/>
    <property type="match status" value="1"/>
</dbReference>
<evidence type="ECO:0000256" key="1">
    <source>
        <dbReference type="ARBA" id="ARBA00009003"/>
    </source>
</evidence>
<gene>
    <name evidence="3" type="ORF">PGRI_095260</name>
</gene>
<keyword evidence="2" id="KW-1133">Transmembrane helix</keyword>
<dbReference type="GO" id="GO:1901135">
    <property type="term" value="P:carbohydrate derivative metabolic process"/>
    <property type="evidence" value="ECO:0007669"/>
    <property type="project" value="UniProtKB-ARBA"/>
</dbReference>